<dbReference type="Pfam" id="PF23622">
    <property type="entry name" value="LRR_At1g61320_AtMIF1"/>
    <property type="match status" value="1"/>
</dbReference>
<reference evidence="2" key="1">
    <citation type="journal article" date="2022" name="Plant J.">
        <title>Strategies of tolerance reflected in two North American maple genomes.</title>
        <authorList>
            <person name="McEvoy S.L."/>
            <person name="Sezen U.U."/>
            <person name="Trouern-Trend A."/>
            <person name="McMahon S.M."/>
            <person name="Schaberg P.G."/>
            <person name="Yang J."/>
            <person name="Wegrzyn J.L."/>
            <person name="Swenson N.G."/>
        </authorList>
    </citation>
    <scope>NUCLEOTIDE SEQUENCE</scope>
    <source>
        <strain evidence="2">91603</strain>
    </source>
</reference>
<dbReference type="SUPFAM" id="SSF81383">
    <property type="entry name" value="F-box domain"/>
    <property type="match status" value="1"/>
</dbReference>
<evidence type="ECO:0000313" key="3">
    <source>
        <dbReference type="Proteomes" id="UP001064489"/>
    </source>
</evidence>
<protein>
    <recommendedName>
        <fullName evidence="1">F-box domain-containing protein</fullName>
    </recommendedName>
</protein>
<dbReference type="PROSITE" id="PS50181">
    <property type="entry name" value="FBOX"/>
    <property type="match status" value="1"/>
</dbReference>
<dbReference type="SUPFAM" id="SSF52047">
    <property type="entry name" value="RNI-like"/>
    <property type="match status" value="1"/>
</dbReference>
<evidence type="ECO:0000313" key="2">
    <source>
        <dbReference type="EMBL" id="KAI9185353.1"/>
    </source>
</evidence>
<dbReference type="EMBL" id="JAJSOW010000100">
    <property type="protein sequence ID" value="KAI9185353.1"/>
    <property type="molecule type" value="Genomic_DNA"/>
</dbReference>
<dbReference type="Gene3D" id="1.20.1280.50">
    <property type="match status" value="1"/>
</dbReference>
<comment type="caution">
    <text evidence="2">The sequence shown here is derived from an EMBL/GenBank/DDBJ whole genome shotgun (WGS) entry which is preliminary data.</text>
</comment>
<gene>
    <name evidence="2" type="ORF">LWI28_006436</name>
</gene>
<feature type="domain" description="F-box" evidence="1">
    <location>
        <begin position="12"/>
        <end position="61"/>
    </location>
</feature>
<organism evidence="2 3">
    <name type="scientific">Acer negundo</name>
    <name type="common">Box elder</name>
    <dbReference type="NCBI Taxonomy" id="4023"/>
    <lineage>
        <taxon>Eukaryota</taxon>
        <taxon>Viridiplantae</taxon>
        <taxon>Streptophyta</taxon>
        <taxon>Embryophyta</taxon>
        <taxon>Tracheophyta</taxon>
        <taxon>Spermatophyta</taxon>
        <taxon>Magnoliopsida</taxon>
        <taxon>eudicotyledons</taxon>
        <taxon>Gunneridae</taxon>
        <taxon>Pentapetalae</taxon>
        <taxon>rosids</taxon>
        <taxon>malvids</taxon>
        <taxon>Sapindales</taxon>
        <taxon>Sapindaceae</taxon>
        <taxon>Hippocastanoideae</taxon>
        <taxon>Acereae</taxon>
        <taxon>Acer</taxon>
    </lineage>
</organism>
<proteinExistence type="predicted"/>
<dbReference type="InterPro" id="IPR053772">
    <property type="entry name" value="At1g61320/At1g61330-like"/>
</dbReference>
<evidence type="ECO:0000259" key="1">
    <source>
        <dbReference type="PROSITE" id="PS50181"/>
    </source>
</evidence>
<dbReference type="InterPro" id="IPR036047">
    <property type="entry name" value="F-box-like_dom_sf"/>
</dbReference>
<dbReference type="AlphaFoldDB" id="A0AAD5J4E0"/>
<dbReference type="Proteomes" id="UP001064489">
    <property type="component" value="Chromosome 3"/>
</dbReference>
<dbReference type="PANTHER" id="PTHR34145:SF51">
    <property type="entry name" value="FBD DOMAIN-CONTAINING PROTEIN"/>
    <property type="match status" value="1"/>
</dbReference>
<dbReference type="PANTHER" id="PTHR34145">
    <property type="entry name" value="OS02G0105600 PROTEIN"/>
    <property type="match status" value="1"/>
</dbReference>
<dbReference type="InterPro" id="IPR032675">
    <property type="entry name" value="LRR_dom_sf"/>
</dbReference>
<accession>A0AAD5J4E0</accession>
<dbReference type="InterPro" id="IPR001810">
    <property type="entry name" value="F-box_dom"/>
</dbReference>
<dbReference type="InterPro" id="IPR055357">
    <property type="entry name" value="LRR_At1g61320_AtMIF1"/>
</dbReference>
<sequence>MGESEATTVVSMDKLSELPPFIIHHIMSSLSAKESAQTSILSKRWKALYTSFPILDFYESYTYFTGENRYIKNPSFSIPYELTRKFRKNLRKFIKFVDISLVRFCELEFSMQKFRLIIGLLNAKQLSSVLDRWLGLVVENRVKELDFEVQTRRYSVYTLSQTKYFAKSITSLKLSGCKLELPCGDIRLYALKSLSLDKVCITEEMLLKLTNQCSLLEDLHISYLALKHIYISKPQKLKIISIRELPDELQSVQIVVPSLEQFSLNCKDSILIDMVECPNLMMLELTGVLLTDHEFRVLISSFPLLEDLNVIYCLHLERITISTLLDGLFEVCYPRTLYVLRIKDSSFIEWLYENLMNVDASCCDSHDIKCWRHYLKDFKIGGFLMYEIGVRKLLRVDNLKSMKDALRQYGTGTFLFHLDWCFP</sequence>
<reference evidence="2" key="2">
    <citation type="submission" date="2023-02" db="EMBL/GenBank/DDBJ databases">
        <authorList>
            <person name="Swenson N.G."/>
            <person name="Wegrzyn J.L."/>
            <person name="Mcevoy S.L."/>
        </authorList>
    </citation>
    <scope>NUCLEOTIDE SEQUENCE</scope>
    <source>
        <strain evidence="2">91603</strain>
        <tissue evidence="2">Leaf</tissue>
    </source>
</reference>
<keyword evidence="3" id="KW-1185">Reference proteome</keyword>
<name>A0AAD5J4E0_ACENE</name>
<dbReference type="Gene3D" id="3.80.10.10">
    <property type="entry name" value="Ribonuclease Inhibitor"/>
    <property type="match status" value="1"/>
</dbReference>
<dbReference type="Pfam" id="PF00646">
    <property type="entry name" value="F-box"/>
    <property type="match status" value="1"/>
</dbReference>